<protein>
    <submittedName>
        <fullName evidence="2">Uncharacterized protein</fullName>
    </submittedName>
</protein>
<dbReference type="Proteomes" id="UP000054771">
    <property type="component" value="Unassembled WGS sequence"/>
</dbReference>
<name>A0A0U4ZJF8_ASPCI</name>
<evidence type="ECO:0000313" key="3">
    <source>
        <dbReference type="Proteomes" id="UP000054771"/>
    </source>
</evidence>
<evidence type="ECO:0000256" key="1">
    <source>
        <dbReference type="SAM" id="MobiDB-lite"/>
    </source>
</evidence>
<proteinExistence type="predicted"/>
<keyword evidence="3" id="KW-1185">Reference proteome</keyword>
<accession>A0A0U4ZJF8</accession>
<dbReference type="AlphaFoldDB" id="A0A0U4ZJF8"/>
<evidence type="ECO:0000313" key="2">
    <source>
        <dbReference type="EMBL" id="CEL09685.1"/>
    </source>
</evidence>
<dbReference type="EMBL" id="CDMC01000015">
    <property type="protein sequence ID" value="CEL09685.1"/>
    <property type="molecule type" value="Genomic_DNA"/>
</dbReference>
<sequence length="123" mass="14157">MSMKTSCKQLGPTPITKPKSPEAALHREMVELVKIAKELGGKQLVSEYEKEEKYLQEVLGHYPTTLAAQHYKRIEKLTKGLVQELRGKVDGTEEMWQQMTVRENCNKVINAARRWLPDEVLYS</sequence>
<organism evidence="2 3">
    <name type="scientific">Aspergillus calidoustus</name>
    <dbReference type="NCBI Taxonomy" id="454130"/>
    <lineage>
        <taxon>Eukaryota</taxon>
        <taxon>Fungi</taxon>
        <taxon>Dikarya</taxon>
        <taxon>Ascomycota</taxon>
        <taxon>Pezizomycotina</taxon>
        <taxon>Eurotiomycetes</taxon>
        <taxon>Eurotiomycetidae</taxon>
        <taxon>Eurotiales</taxon>
        <taxon>Aspergillaceae</taxon>
        <taxon>Aspergillus</taxon>
        <taxon>Aspergillus subgen. Nidulantes</taxon>
    </lineage>
</organism>
<gene>
    <name evidence="2" type="ORF">ASPCAL12818</name>
</gene>
<feature type="region of interest" description="Disordered" evidence="1">
    <location>
        <begin position="1"/>
        <end position="22"/>
    </location>
</feature>
<reference evidence="3" key="1">
    <citation type="journal article" date="2016" name="Genome Announc.">
        <title>Draft genome sequences of fungus Aspergillus calidoustus.</title>
        <authorList>
            <person name="Horn F."/>
            <person name="Linde J."/>
            <person name="Mattern D.J."/>
            <person name="Walther G."/>
            <person name="Guthke R."/>
            <person name="Scherlach K."/>
            <person name="Martin K."/>
            <person name="Brakhage A.A."/>
            <person name="Petzke L."/>
            <person name="Valiante V."/>
        </authorList>
    </citation>
    <scope>NUCLEOTIDE SEQUENCE [LARGE SCALE GENOMIC DNA]</scope>
    <source>
        <strain evidence="3">SF006504</strain>
    </source>
</reference>